<accession>A0A078AS59</accession>
<dbReference type="InterPro" id="IPR012677">
    <property type="entry name" value="Nucleotide-bd_a/b_plait_sf"/>
</dbReference>
<keyword evidence="3 6" id="KW-0507">mRNA processing</keyword>
<evidence type="ECO:0000313" key="9">
    <source>
        <dbReference type="EMBL" id="CDW84801.1"/>
    </source>
</evidence>
<dbReference type="SUPFAM" id="SSF54928">
    <property type="entry name" value="RNA-binding domain, RBD"/>
    <property type="match status" value="1"/>
</dbReference>
<dbReference type="InterPro" id="IPR035979">
    <property type="entry name" value="RBD_domain_sf"/>
</dbReference>
<evidence type="ECO:0000256" key="7">
    <source>
        <dbReference type="SAM" id="MobiDB-lite"/>
    </source>
</evidence>
<dbReference type="PANTHER" id="PTHR18847">
    <property type="entry name" value="20 KD NUCLEAR CAP BINDING PROTEIN"/>
    <property type="match status" value="1"/>
</dbReference>
<dbReference type="GO" id="GO:0000339">
    <property type="term" value="F:RNA cap binding"/>
    <property type="evidence" value="ECO:0007669"/>
    <property type="project" value="InterPro"/>
</dbReference>
<evidence type="ECO:0000256" key="6">
    <source>
        <dbReference type="RuleBase" id="RU364036"/>
    </source>
</evidence>
<evidence type="ECO:0000256" key="3">
    <source>
        <dbReference type="ARBA" id="ARBA00022664"/>
    </source>
</evidence>
<evidence type="ECO:0000256" key="5">
    <source>
        <dbReference type="ARBA" id="ARBA00023242"/>
    </source>
</evidence>
<protein>
    <recommendedName>
        <fullName evidence="6">Nuclear cap-binding protein subunit 2</fullName>
    </recommendedName>
    <alternativeName>
        <fullName evidence="6">20 kDa nuclear cap-binding protein</fullName>
    </alternativeName>
</protein>
<evidence type="ECO:0000313" key="10">
    <source>
        <dbReference type="Proteomes" id="UP000039865"/>
    </source>
</evidence>
<dbReference type="Gene3D" id="3.30.70.330">
    <property type="match status" value="1"/>
</dbReference>
<reference evidence="9 10" key="1">
    <citation type="submission" date="2014-06" db="EMBL/GenBank/DDBJ databases">
        <authorList>
            <person name="Swart Estienne"/>
        </authorList>
    </citation>
    <scope>NUCLEOTIDE SEQUENCE [LARGE SCALE GENOMIC DNA]</scope>
    <source>
        <strain evidence="9 10">130c</strain>
    </source>
</reference>
<feature type="region of interest" description="Disordered" evidence="7">
    <location>
        <begin position="49"/>
        <end position="163"/>
    </location>
</feature>
<feature type="compositionally biased region" description="Basic and acidic residues" evidence="7">
    <location>
        <begin position="106"/>
        <end position="128"/>
    </location>
</feature>
<evidence type="ECO:0000256" key="4">
    <source>
        <dbReference type="ARBA" id="ARBA00023187"/>
    </source>
</evidence>
<dbReference type="Proteomes" id="UP000039865">
    <property type="component" value="Unassembled WGS sequence"/>
</dbReference>
<dbReference type="EMBL" id="CCKQ01013164">
    <property type="protein sequence ID" value="CDW84801.1"/>
    <property type="molecule type" value="Genomic_DNA"/>
</dbReference>
<proteinExistence type="inferred from homology"/>
<organism evidence="9 10">
    <name type="scientific">Stylonychia lemnae</name>
    <name type="common">Ciliate</name>
    <dbReference type="NCBI Taxonomy" id="5949"/>
    <lineage>
        <taxon>Eukaryota</taxon>
        <taxon>Sar</taxon>
        <taxon>Alveolata</taxon>
        <taxon>Ciliophora</taxon>
        <taxon>Intramacronucleata</taxon>
        <taxon>Spirotrichea</taxon>
        <taxon>Stichotrichia</taxon>
        <taxon>Sporadotrichida</taxon>
        <taxon>Oxytrichidae</taxon>
        <taxon>Stylonychinae</taxon>
        <taxon>Stylonychia</taxon>
    </lineage>
</organism>
<evidence type="ECO:0000259" key="8">
    <source>
        <dbReference type="Pfam" id="PF00076"/>
    </source>
</evidence>
<dbReference type="GO" id="GO:0005846">
    <property type="term" value="C:nuclear cap binding complex"/>
    <property type="evidence" value="ECO:0007669"/>
    <property type="project" value="InterPro"/>
</dbReference>
<dbReference type="PANTHER" id="PTHR18847:SF0">
    <property type="entry name" value="NUCLEAR CAP-BINDING PROTEIN SUBUNIT 2"/>
    <property type="match status" value="1"/>
</dbReference>
<evidence type="ECO:0000256" key="2">
    <source>
        <dbReference type="ARBA" id="ARBA00010725"/>
    </source>
</evidence>
<name>A0A078AS59_STYLE</name>
<feature type="compositionally biased region" description="Basic and acidic residues" evidence="7">
    <location>
        <begin position="64"/>
        <end position="79"/>
    </location>
</feature>
<keyword evidence="10" id="KW-1185">Reference proteome</keyword>
<dbReference type="InParanoid" id="A0A078AS59"/>
<dbReference type="GO" id="GO:0005634">
    <property type="term" value="C:nucleus"/>
    <property type="evidence" value="ECO:0007669"/>
    <property type="project" value="UniProtKB-SubCell"/>
</dbReference>
<dbReference type="InterPro" id="IPR000504">
    <property type="entry name" value="RRM_dom"/>
</dbReference>
<keyword evidence="5 6" id="KW-0539">Nucleus</keyword>
<comment type="similarity">
    <text evidence="2 6">Belongs to the RRM NCBP2 family.</text>
</comment>
<sequence>MGLNREKKQPCGFCFVEYATREEAALAIECLNLSLVDGRKIRIDWDPGFEQGRQFGRGKSGGQVRDELKPDYADKDRPIQRPQRGGYSRHSGGGNFDNNRKYHQGSRGDYRRSENDSRDNNRKRYRNDDEGDNNDGDYDNRRKRQRRDNNRDYDNKSDEEMGN</sequence>
<dbReference type="GO" id="GO:0045292">
    <property type="term" value="P:mRNA cis splicing, via spliceosome"/>
    <property type="evidence" value="ECO:0007669"/>
    <property type="project" value="InterPro"/>
</dbReference>
<dbReference type="Pfam" id="PF00076">
    <property type="entry name" value="RRM_1"/>
    <property type="match status" value="1"/>
</dbReference>
<keyword evidence="6" id="KW-0694">RNA-binding</keyword>
<comment type="subcellular location">
    <subcellularLocation>
        <location evidence="1 6">Nucleus</location>
    </subcellularLocation>
</comment>
<dbReference type="AlphaFoldDB" id="A0A078AS59"/>
<gene>
    <name evidence="9" type="primary">Contig2962.g3167</name>
    <name evidence="9" type="ORF">STYLEM_13869</name>
</gene>
<evidence type="ECO:0000256" key="1">
    <source>
        <dbReference type="ARBA" id="ARBA00004123"/>
    </source>
</evidence>
<feature type="compositionally biased region" description="Basic and acidic residues" evidence="7">
    <location>
        <begin position="147"/>
        <end position="163"/>
    </location>
</feature>
<feature type="domain" description="RRM" evidence="8">
    <location>
        <begin position="6"/>
        <end position="42"/>
    </location>
</feature>
<dbReference type="OrthoDB" id="311897at2759"/>
<dbReference type="OMA" id="NAPPQYD"/>
<dbReference type="InterPro" id="IPR027157">
    <property type="entry name" value="NCBP2"/>
</dbReference>
<keyword evidence="4 6" id="KW-0508">mRNA splicing</keyword>